<dbReference type="PANTHER" id="PTHR19443:SF16">
    <property type="entry name" value="HEXOKINASE TYPE 1-RELATED"/>
    <property type="match status" value="1"/>
</dbReference>
<accession>A0A139A4D3</accession>
<dbReference type="OrthoDB" id="419537at2759"/>
<dbReference type="GO" id="GO:0005829">
    <property type="term" value="C:cytosol"/>
    <property type="evidence" value="ECO:0007669"/>
    <property type="project" value="TreeGrafter"/>
</dbReference>
<comment type="catalytic activity">
    <reaction evidence="9">
        <text>a D-hexose + ATP = a D-hexose 6-phosphate + ADP + H(+)</text>
        <dbReference type="Rhea" id="RHEA:22740"/>
        <dbReference type="ChEBI" id="CHEBI:4194"/>
        <dbReference type="ChEBI" id="CHEBI:15378"/>
        <dbReference type="ChEBI" id="CHEBI:30616"/>
        <dbReference type="ChEBI" id="CHEBI:229467"/>
        <dbReference type="ChEBI" id="CHEBI:456216"/>
        <dbReference type="EC" id="2.7.1.1"/>
    </reaction>
    <physiologicalReaction direction="left-to-right" evidence="9">
        <dbReference type="Rhea" id="RHEA:22741"/>
    </physiologicalReaction>
</comment>
<keyword evidence="4 11" id="KW-0808">Transferase</keyword>
<evidence type="ECO:0000256" key="3">
    <source>
        <dbReference type="ARBA" id="ARBA00009225"/>
    </source>
</evidence>
<dbReference type="OMA" id="EILHDDC"/>
<dbReference type="InterPro" id="IPR022673">
    <property type="entry name" value="Hexokinase_C"/>
</dbReference>
<evidence type="ECO:0000256" key="9">
    <source>
        <dbReference type="ARBA" id="ARBA00044613"/>
    </source>
</evidence>
<dbReference type="SUPFAM" id="SSF53067">
    <property type="entry name" value="Actin-like ATPase domain"/>
    <property type="match status" value="2"/>
</dbReference>
<evidence type="ECO:0000256" key="5">
    <source>
        <dbReference type="ARBA" id="ARBA00022741"/>
    </source>
</evidence>
<feature type="domain" description="Hexokinase N-terminal" evidence="14">
    <location>
        <begin position="116"/>
        <end position="315"/>
    </location>
</feature>
<feature type="region of interest" description="Disordered" evidence="12">
    <location>
        <begin position="1"/>
        <end position="74"/>
    </location>
</feature>
<dbReference type="UniPathway" id="UPA00109">
    <property type="reaction ID" value="UER00180"/>
</dbReference>
<dbReference type="InterPro" id="IPR001312">
    <property type="entry name" value="Hexokinase"/>
</dbReference>
<evidence type="ECO:0000256" key="10">
    <source>
        <dbReference type="ARBA" id="ARBA00047905"/>
    </source>
</evidence>
<keyword evidence="13" id="KW-1133">Transmembrane helix</keyword>
<comment type="similarity">
    <text evidence="3 11">Belongs to the hexokinase family.</text>
</comment>
<dbReference type="InterPro" id="IPR022672">
    <property type="entry name" value="Hexokinase_N"/>
</dbReference>
<dbReference type="PROSITE" id="PS51748">
    <property type="entry name" value="HEXOKINASE_2"/>
    <property type="match status" value="1"/>
</dbReference>
<feature type="transmembrane region" description="Helical" evidence="13">
    <location>
        <begin position="484"/>
        <end position="506"/>
    </location>
</feature>
<sequence>MLSSQPQIVSPTPNTAKTPAATAAEGLEPVASKGEPIRQPTPKGYFNDLSSHGDGTHIQRPSTPGKSGFRVNTPPVAVPDNSDVVAHILPPSPTGAQSKMTASQRIASGSLDGTKKRIKDLFSVETQKLLEIIKVMIAELELGLKEDGNTLKCLPSFVTELPDGKETGTYIALDMGGTNFRICEIGLNRSTRHPITIRQQSFALSNAHKNGTGEELFDFMASALSTFLNQTGVPVSSGSAPPVYHIGFTFSYPTLQTGIANGILLHWTKGLNCSGTVGNDVGKMFQEALERKKLKYATIAALVNDTVGTLAGHAFVNPSTVIGAICGTGSNACYVEDIGNVGKWKGPVPASGKMIVNIEWGAFDNEKRVLPLTAYDAQLDGASINPGKQIFEKTIGGMYLGEIARLISVDLAQNGELFTPADGSKGDNVVPESFLEQWRLDTGHLALMEVDDTPDLVEIQALLKKEFAIPDAVNTLQSRELLQFIAHLVVARAAIFTATALSAILIKQGFRKRLVDTKSTLAIDGSVFEKYPGFKDRMMETFRRIFGGFGDNINLELGKDGSGVGAGVIAALVAKGM</sequence>
<proteinExistence type="inferred from homology"/>
<reference evidence="16 17" key="1">
    <citation type="journal article" date="2015" name="Genome Biol. Evol.">
        <title>Phylogenomic analyses indicate that early fungi evolved digesting cell walls of algal ancestors of land plants.</title>
        <authorList>
            <person name="Chang Y."/>
            <person name="Wang S."/>
            <person name="Sekimoto S."/>
            <person name="Aerts A.L."/>
            <person name="Choi C."/>
            <person name="Clum A."/>
            <person name="LaButti K.M."/>
            <person name="Lindquist E.A."/>
            <person name="Yee Ngan C."/>
            <person name="Ohm R.A."/>
            <person name="Salamov A.A."/>
            <person name="Grigoriev I.V."/>
            <person name="Spatafora J.W."/>
            <person name="Berbee M.L."/>
        </authorList>
    </citation>
    <scope>NUCLEOTIDE SEQUENCE [LARGE SCALE GENOMIC DNA]</scope>
    <source>
        <strain evidence="16 17">JEL478</strain>
    </source>
</reference>
<dbReference type="GO" id="GO:0006096">
    <property type="term" value="P:glycolytic process"/>
    <property type="evidence" value="ECO:0007669"/>
    <property type="project" value="UniProtKB-UniPathway"/>
</dbReference>
<protein>
    <recommendedName>
        <fullName evidence="11">Phosphotransferase</fullName>
        <ecNumber evidence="11">2.7.1.-</ecNumber>
    </recommendedName>
</protein>
<evidence type="ECO:0000256" key="1">
    <source>
        <dbReference type="ARBA" id="ARBA00004888"/>
    </source>
</evidence>
<dbReference type="CDD" id="cd24018">
    <property type="entry name" value="ASKHA_NBD_HK_fungi"/>
    <property type="match status" value="1"/>
</dbReference>
<dbReference type="GO" id="GO:0008865">
    <property type="term" value="F:fructokinase activity"/>
    <property type="evidence" value="ECO:0007669"/>
    <property type="project" value="TreeGrafter"/>
</dbReference>
<name>A0A139A4D3_GONPJ</name>
<evidence type="ECO:0000256" key="8">
    <source>
        <dbReference type="ARBA" id="ARBA00023152"/>
    </source>
</evidence>
<keyword evidence="13" id="KW-0472">Membrane</keyword>
<keyword evidence="7 11" id="KW-0067">ATP-binding</keyword>
<evidence type="ECO:0000259" key="15">
    <source>
        <dbReference type="Pfam" id="PF03727"/>
    </source>
</evidence>
<feature type="compositionally biased region" description="Low complexity" evidence="12">
    <location>
        <begin position="11"/>
        <end position="24"/>
    </location>
</feature>
<keyword evidence="6 11" id="KW-0418">Kinase</keyword>
<dbReference type="GO" id="GO:0006006">
    <property type="term" value="P:glucose metabolic process"/>
    <property type="evidence" value="ECO:0007669"/>
    <property type="project" value="TreeGrafter"/>
</dbReference>
<comment type="pathway">
    <text evidence="2">Carbohydrate metabolism; hexose metabolism.</text>
</comment>
<comment type="pathway">
    <text evidence="1">Carbohydrate degradation; glycolysis; D-glyceraldehyde 3-phosphate and glycerone phosphate from D-glucose: step 1/4.</text>
</comment>
<dbReference type="Pfam" id="PF00349">
    <property type="entry name" value="Hexokinase_1"/>
    <property type="match status" value="1"/>
</dbReference>
<evidence type="ECO:0000313" key="17">
    <source>
        <dbReference type="Proteomes" id="UP000070544"/>
    </source>
</evidence>
<evidence type="ECO:0000256" key="7">
    <source>
        <dbReference type="ARBA" id="ARBA00022840"/>
    </source>
</evidence>
<evidence type="ECO:0000259" key="14">
    <source>
        <dbReference type="Pfam" id="PF00349"/>
    </source>
</evidence>
<keyword evidence="8 11" id="KW-0324">Glycolysis</keyword>
<dbReference type="Gene3D" id="3.40.367.20">
    <property type="match status" value="1"/>
</dbReference>
<evidence type="ECO:0000256" key="2">
    <source>
        <dbReference type="ARBA" id="ARBA00005028"/>
    </source>
</evidence>
<comment type="catalytic activity">
    <reaction evidence="10">
        <text>D-fructose + ATP = D-fructose 6-phosphate + ADP + H(+)</text>
        <dbReference type="Rhea" id="RHEA:16125"/>
        <dbReference type="ChEBI" id="CHEBI:15378"/>
        <dbReference type="ChEBI" id="CHEBI:30616"/>
        <dbReference type="ChEBI" id="CHEBI:37721"/>
        <dbReference type="ChEBI" id="CHEBI:61527"/>
        <dbReference type="ChEBI" id="CHEBI:456216"/>
        <dbReference type="EC" id="2.7.1.1"/>
    </reaction>
    <physiologicalReaction direction="left-to-right" evidence="10">
        <dbReference type="Rhea" id="RHEA:16126"/>
    </physiologicalReaction>
</comment>
<gene>
    <name evidence="16" type="ORF">M427DRAFT_138287</name>
</gene>
<dbReference type="GO" id="GO:0005524">
    <property type="term" value="F:ATP binding"/>
    <property type="evidence" value="ECO:0007669"/>
    <property type="project" value="UniProtKB-UniRule"/>
</dbReference>
<organism evidence="16 17">
    <name type="scientific">Gonapodya prolifera (strain JEL478)</name>
    <name type="common">Monoblepharis prolifera</name>
    <dbReference type="NCBI Taxonomy" id="1344416"/>
    <lineage>
        <taxon>Eukaryota</taxon>
        <taxon>Fungi</taxon>
        <taxon>Fungi incertae sedis</taxon>
        <taxon>Chytridiomycota</taxon>
        <taxon>Chytridiomycota incertae sedis</taxon>
        <taxon>Monoblepharidomycetes</taxon>
        <taxon>Monoblepharidales</taxon>
        <taxon>Gonapodyaceae</taxon>
        <taxon>Gonapodya</taxon>
    </lineage>
</organism>
<dbReference type="GO" id="GO:0004340">
    <property type="term" value="F:glucokinase activity"/>
    <property type="evidence" value="ECO:0007669"/>
    <property type="project" value="TreeGrafter"/>
</dbReference>
<keyword evidence="13" id="KW-0812">Transmembrane</keyword>
<feature type="compositionally biased region" description="Polar residues" evidence="12">
    <location>
        <begin position="1"/>
        <end position="10"/>
    </location>
</feature>
<dbReference type="GO" id="GO:0005536">
    <property type="term" value="F:D-glucose binding"/>
    <property type="evidence" value="ECO:0007669"/>
    <property type="project" value="InterPro"/>
</dbReference>
<dbReference type="EC" id="2.7.1.-" evidence="11"/>
<dbReference type="PRINTS" id="PR00475">
    <property type="entry name" value="HEXOKINASE"/>
</dbReference>
<evidence type="ECO:0000256" key="6">
    <source>
        <dbReference type="ARBA" id="ARBA00022777"/>
    </source>
</evidence>
<evidence type="ECO:0000313" key="16">
    <source>
        <dbReference type="EMBL" id="KXS11335.1"/>
    </source>
</evidence>
<dbReference type="STRING" id="1344416.A0A139A4D3"/>
<dbReference type="GO" id="GO:0001678">
    <property type="term" value="P:intracellular glucose homeostasis"/>
    <property type="evidence" value="ECO:0007669"/>
    <property type="project" value="InterPro"/>
</dbReference>
<dbReference type="Proteomes" id="UP000070544">
    <property type="component" value="Unassembled WGS sequence"/>
</dbReference>
<keyword evidence="17" id="KW-1185">Reference proteome</keyword>
<dbReference type="AlphaFoldDB" id="A0A139A4D3"/>
<evidence type="ECO:0000256" key="11">
    <source>
        <dbReference type="RuleBase" id="RU362007"/>
    </source>
</evidence>
<dbReference type="InterPro" id="IPR043129">
    <property type="entry name" value="ATPase_NBD"/>
</dbReference>
<evidence type="ECO:0000256" key="13">
    <source>
        <dbReference type="SAM" id="Phobius"/>
    </source>
</evidence>
<dbReference type="Pfam" id="PF03727">
    <property type="entry name" value="Hexokinase_2"/>
    <property type="match status" value="1"/>
</dbReference>
<dbReference type="EMBL" id="KQ965803">
    <property type="protein sequence ID" value="KXS11335.1"/>
    <property type="molecule type" value="Genomic_DNA"/>
</dbReference>
<feature type="domain" description="Hexokinase C-terminal" evidence="15">
    <location>
        <begin position="322"/>
        <end position="572"/>
    </location>
</feature>
<keyword evidence="5 11" id="KW-0547">Nucleotide-binding</keyword>
<dbReference type="Gene3D" id="3.30.420.40">
    <property type="match status" value="1"/>
</dbReference>
<dbReference type="PANTHER" id="PTHR19443">
    <property type="entry name" value="HEXOKINASE"/>
    <property type="match status" value="1"/>
</dbReference>
<dbReference type="GO" id="GO:0005739">
    <property type="term" value="C:mitochondrion"/>
    <property type="evidence" value="ECO:0007669"/>
    <property type="project" value="TreeGrafter"/>
</dbReference>
<evidence type="ECO:0000256" key="4">
    <source>
        <dbReference type="ARBA" id="ARBA00022679"/>
    </source>
</evidence>
<evidence type="ECO:0000256" key="12">
    <source>
        <dbReference type="SAM" id="MobiDB-lite"/>
    </source>
</evidence>